<keyword evidence="1" id="KW-0812">Transmembrane</keyword>
<evidence type="ECO:0000313" key="3">
    <source>
        <dbReference type="Proteomes" id="UP000238479"/>
    </source>
</evidence>
<comment type="caution">
    <text evidence="2">The sequence shown here is derived from an EMBL/GenBank/DDBJ whole genome shotgun (WGS) entry which is preliminary data.</text>
</comment>
<keyword evidence="1" id="KW-1133">Transmembrane helix</keyword>
<dbReference type="STRING" id="74649.A0A2P6QGF7"/>
<evidence type="ECO:0000313" key="2">
    <source>
        <dbReference type="EMBL" id="PRQ33266.1"/>
    </source>
</evidence>
<dbReference type="OMA" id="PMAINTY"/>
<dbReference type="AlphaFoldDB" id="A0A2P6QGF7"/>
<name>A0A2P6QGF7_ROSCH</name>
<accession>A0A2P6QGF7</accession>
<dbReference type="Proteomes" id="UP000238479">
    <property type="component" value="Chromosome 5"/>
</dbReference>
<evidence type="ECO:0000256" key="1">
    <source>
        <dbReference type="SAM" id="Phobius"/>
    </source>
</evidence>
<sequence length="111" mass="12520">MALQIWETLKEAIVAYTGLSPATFFTLLALLVAAYHMLSGLFGPFDTHQRPRSLEEMQPLAPPVEELKQCDVFDPKKLLPMAINTYSITPSSSPLTRSRPYDVFLSFTERN</sequence>
<gene>
    <name evidence="2" type="ORF">RchiOBHm_Chr5g0055701</name>
</gene>
<protein>
    <submittedName>
        <fullName evidence="2">Uncharacterized protein</fullName>
    </submittedName>
</protein>
<keyword evidence="1" id="KW-0472">Membrane</keyword>
<dbReference type="Gramene" id="PRQ33266">
    <property type="protein sequence ID" value="PRQ33266"/>
    <property type="gene ID" value="RchiOBHm_Chr5g0055701"/>
</dbReference>
<reference evidence="2 3" key="1">
    <citation type="journal article" date="2018" name="Nat. Genet.">
        <title>The Rosa genome provides new insights in the design of modern roses.</title>
        <authorList>
            <person name="Bendahmane M."/>
        </authorList>
    </citation>
    <scope>NUCLEOTIDE SEQUENCE [LARGE SCALE GENOMIC DNA]</scope>
    <source>
        <strain evidence="3">cv. Old Blush</strain>
    </source>
</reference>
<keyword evidence="3" id="KW-1185">Reference proteome</keyword>
<feature type="transmembrane region" description="Helical" evidence="1">
    <location>
        <begin position="24"/>
        <end position="45"/>
    </location>
</feature>
<dbReference type="EMBL" id="PDCK01000043">
    <property type="protein sequence ID" value="PRQ33266.1"/>
    <property type="molecule type" value="Genomic_DNA"/>
</dbReference>
<organism evidence="2 3">
    <name type="scientific">Rosa chinensis</name>
    <name type="common">China rose</name>
    <dbReference type="NCBI Taxonomy" id="74649"/>
    <lineage>
        <taxon>Eukaryota</taxon>
        <taxon>Viridiplantae</taxon>
        <taxon>Streptophyta</taxon>
        <taxon>Embryophyta</taxon>
        <taxon>Tracheophyta</taxon>
        <taxon>Spermatophyta</taxon>
        <taxon>Magnoliopsida</taxon>
        <taxon>eudicotyledons</taxon>
        <taxon>Gunneridae</taxon>
        <taxon>Pentapetalae</taxon>
        <taxon>rosids</taxon>
        <taxon>fabids</taxon>
        <taxon>Rosales</taxon>
        <taxon>Rosaceae</taxon>
        <taxon>Rosoideae</taxon>
        <taxon>Rosoideae incertae sedis</taxon>
        <taxon>Rosa</taxon>
    </lineage>
</organism>
<proteinExistence type="predicted"/>